<keyword evidence="4" id="KW-1185">Reference proteome</keyword>
<dbReference type="SUPFAM" id="SSF63829">
    <property type="entry name" value="Calcium-dependent phosphotriesterase"/>
    <property type="match status" value="1"/>
</dbReference>
<dbReference type="InterPro" id="IPR051262">
    <property type="entry name" value="SMP-30/CGR1_Lactonase"/>
</dbReference>
<dbReference type="EMBL" id="JAGXTP010000001">
    <property type="protein sequence ID" value="MBS3847577.1"/>
    <property type="molecule type" value="Genomic_DNA"/>
</dbReference>
<accession>A0A942E4X5</accession>
<sequence length="333" mass="35625">MLTGRLNITRTYGTGLVRPECVLSHQSGLLFCSDWQGAGGVAIVDADDSVRRVQFADSPIELRPNGIALEPGGSFLVAHLGAETGGIFRLFPDGSSEALCTHIDGVPLPPANFVIRDGADRIWFTVSTRKVPRADDYRPDANTGFIAVIENGAARIVADGLGYTNELAFSADGAFAYVNETFARRVTRFAVGADATLSDPQTMAQLGPGDFPDGLVLDQTGGLWITSIVSNRVIRVAPEGVERMLEESDPDHLATVEDAFQNHRMARPHLDGSPARTLRNISSLAFGGPDMRTAFLGCLLGDRIIATDTPVRGLPPIHYGDDIGPLLSALDRT</sequence>
<dbReference type="AlphaFoldDB" id="A0A942E4X5"/>
<evidence type="ECO:0000256" key="1">
    <source>
        <dbReference type="ARBA" id="ARBA00022801"/>
    </source>
</evidence>
<evidence type="ECO:0000313" key="3">
    <source>
        <dbReference type="EMBL" id="MBS3847577.1"/>
    </source>
</evidence>
<reference evidence="3" key="1">
    <citation type="submission" date="2021-04" db="EMBL/GenBank/DDBJ databases">
        <title>Devosia litorisediminis sp. nov., isolated from a sand dune.</title>
        <authorList>
            <person name="Park S."/>
            <person name="Yoon J.-H."/>
        </authorList>
    </citation>
    <scope>NUCLEOTIDE SEQUENCE</scope>
    <source>
        <strain evidence="3">BSSL-BM10</strain>
    </source>
</reference>
<name>A0A942E4X5_9HYPH</name>
<evidence type="ECO:0000259" key="2">
    <source>
        <dbReference type="Pfam" id="PF08450"/>
    </source>
</evidence>
<dbReference type="GO" id="GO:0016787">
    <property type="term" value="F:hydrolase activity"/>
    <property type="evidence" value="ECO:0007669"/>
    <property type="project" value="UniProtKB-KW"/>
</dbReference>
<evidence type="ECO:0000313" key="4">
    <source>
        <dbReference type="Proteomes" id="UP000678281"/>
    </source>
</evidence>
<gene>
    <name evidence="3" type="ORF">KD146_02590</name>
</gene>
<dbReference type="PANTHER" id="PTHR47572:SF4">
    <property type="entry name" value="LACTONASE DRP35"/>
    <property type="match status" value="1"/>
</dbReference>
<dbReference type="Pfam" id="PF08450">
    <property type="entry name" value="SGL"/>
    <property type="match status" value="1"/>
</dbReference>
<feature type="domain" description="SMP-30/Gluconolactonase/LRE-like region" evidence="2">
    <location>
        <begin position="19"/>
        <end position="241"/>
    </location>
</feature>
<dbReference type="Gene3D" id="2.120.10.30">
    <property type="entry name" value="TolB, C-terminal domain"/>
    <property type="match status" value="1"/>
</dbReference>
<comment type="caution">
    <text evidence="3">The sequence shown here is derived from an EMBL/GenBank/DDBJ whole genome shotgun (WGS) entry which is preliminary data.</text>
</comment>
<proteinExistence type="predicted"/>
<dbReference type="PANTHER" id="PTHR47572">
    <property type="entry name" value="LIPOPROTEIN-RELATED"/>
    <property type="match status" value="1"/>
</dbReference>
<dbReference type="Proteomes" id="UP000678281">
    <property type="component" value="Unassembled WGS sequence"/>
</dbReference>
<dbReference type="InterPro" id="IPR013658">
    <property type="entry name" value="SGL"/>
</dbReference>
<keyword evidence="1" id="KW-0378">Hydrolase</keyword>
<organism evidence="3 4">
    <name type="scientific">Devosia litorisediminis</name>
    <dbReference type="NCBI Taxonomy" id="2829817"/>
    <lineage>
        <taxon>Bacteria</taxon>
        <taxon>Pseudomonadati</taxon>
        <taxon>Pseudomonadota</taxon>
        <taxon>Alphaproteobacteria</taxon>
        <taxon>Hyphomicrobiales</taxon>
        <taxon>Devosiaceae</taxon>
        <taxon>Devosia</taxon>
    </lineage>
</organism>
<dbReference type="RefSeq" id="WP_212657189.1">
    <property type="nucleotide sequence ID" value="NZ_JAGXTP010000001.1"/>
</dbReference>
<protein>
    <submittedName>
        <fullName evidence="3">SMP-30/gluconolactonase/LRE family protein</fullName>
    </submittedName>
</protein>
<dbReference type="InterPro" id="IPR011042">
    <property type="entry name" value="6-blade_b-propeller_TolB-like"/>
</dbReference>